<feature type="domain" description="Proteinase inhibitor I42 chagasin" evidence="4">
    <location>
        <begin position="83"/>
        <end position="171"/>
    </location>
</feature>
<gene>
    <name evidence="5" type="ORF">EKO24_018435</name>
</gene>
<proteinExistence type="predicted"/>
<dbReference type="RefSeq" id="WP_127027463.1">
    <property type="nucleotide sequence ID" value="NZ_RYFG02000116.1"/>
</dbReference>
<dbReference type="Pfam" id="PF09394">
    <property type="entry name" value="Inhibitor_I42"/>
    <property type="match status" value="1"/>
</dbReference>
<evidence type="ECO:0000313" key="6">
    <source>
        <dbReference type="Proteomes" id="UP000733744"/>
    </source>
</evidence>
<dbReference type="InterPro" id="IPR036331">
    <property type="entry name" value="Chagasin-like_sf"/>
</dbReference>
<dbReference type="PANTHER" id="PTHR36530:SF1">
    <property type="entry name" value="AMOEBIASIN-1"/>
    <property type="match status" value="1"/>
</dbReference>
<reference evidence="5 6" key="1">
    <citation type="journal article" date="2019" name="Antonie Van Leeuwenhoek">
        <title>Description of 'Ca. Methylobacter oryzae' KRF1, a novel species from the environmentally important Methylobacter clade 2.</title>
        <authorList>
            <person name="Khatri K."/>
            <person name="Mohite J.A."/>
            <person name="Pandit P.S."/>
            <person name="Bahulikar R."/>
            <person name="Rahalkar M.C."/>
        </authorList>
    </citation>
    <scope>NUCLEOTIDE SEQUENCE [LARGE SCALE GENOMIC DNA]</scope>
    <source>
        <strain evidence="5 6">KRF1</strain>
    </source>
</reference>
<sequence length="174" mass="18799">MSYSVKTLTALILLNIFAPVHAATPSYDPVSGRLNLPEVLINDHSYSNIVLALGSDGRYQLLSSTSPVSLTDADNGRSIELVQGQFLEIKLASNPSTGYSWTFNSQSIDLVELQGNSSFVLDSDCGGRVGCGGTETGKFKAIKQGNGTLRLEYRRPWETTAPPAQVFQLSITVR</sequence>
<feature type="chain" id="PRO_5045306207" evidence="3">
    <location>
        <begin position="23"/>
        <end position="174"/>
    </location>
</feature>
<keyword evidence="1 5" id="KW-0646">Protease inhibitor</keyword>
<evidence type="ECO:0000313" key="5">
    <source>
        <dbReference type="EMBL" id="TRW90775.1"/>
    </source>
</evidence>
<dbReference type="Gene3D" id="2.60.40.2020">
    <property type="match status" value="1"/>
</dbReference>
<dbReference type="InterPro" id="IPR052781">
    <property type="entry name" value="Cys_protease_inhibitor_I42"/>
</dbReference>
<protein>
    <submittedName>
        <fullName evidence="5">Protease inhibitor I42 family protein</fullName>
    </submittedName>
</protein>
<dbReference type="PANTHER" id="PTHR36530">
    <property type="entry name" value="INHIBITOR OF CYSTEINE PEPTIDASE"/>
    <property type="match status" value="1"/>
</dbReference>
<feature type="signal peptide" evidence="3">
    <location>
        <begin position="1"/>
        <end position="22"/>
    </location>
</feature>
<evidence type="ECO:0000256" key="3">
    <source>
        <dbReference type="SAM" id="SignalP"/>
    </source>
</evidence>
<dbReference type="Proteomes" id="UP000733744">
    <property type="component" value="Unassembled WGS sequence"/>
</dbReference>
<keyword evidence="3" id="KW-0732">Signal</keyword>
<keyword evidence="2" id="KW-0789">Thiol protease inhibitor</keyword>
<dbReference type="SUPFAM" id="SSF141066">
    <property type="entry name" value="ICP-like"/>
    <property type="match status" value="1"/>
</dbReference>
<evidence type="ECO:0000256" key="1">
    <source>
        <dbReference type="ARBA" id="ARBA00022690"/>
    </source>
</evidence>
<accession>A0ABY3C6B1</accession>
<comment type="caution">
    <text evidence="5">The sequence shown here is derived from an EMBL/GenBank/DDBJ whole genome shotgun (WGS) entry which is preliminary data.</text>
</comment>
<evidence type="ECO:0000259" key="4">
    <source>
        <dbReference type="Pfam" id="PF09394"/>
    </source>
</evidence>
<dbReference type="EMBL" id="RYFG02000116">
    <property type="protein sequence ID" value="TRW90775.1"/>
    <property type="molecule type" value="Genomic_DNA"/>
</dbReference>
<dbReference type="InterPro" id="IPR018990">
    <property type="entry name" value="Prot_inh_I42_chagasin"/>
</dbReference>
<keyword evidence="6" id="KW-1185">Reference proteome</keyword>
<dbReference type="GO" id="GO:0030414">
    <property type="term" value="F:peptidase inhibitor activity"/>
    <property type="evidence" value="ECO:0007669"/>
    <property type="project" value="UniProtKB-KW"/>
</dbReference>
<name>A0ABY3C6B1_9GAMM</name>
<organism evidence="5 6">
    <name type="scientific">Candidatus Methylobacter oryzae</name>
    <dbReference type="NCBI Taxonomy" id="2497749"/>
    <lineage>
        <taxon>Bacteria</taxon>
        <taxon>Pseudomonadati</taxon>
        <taxon>Pseudomonadota</taxon>
        <taxon>Gammaproteobacteria</taxon>
        <taxon>Methylococcales</taxon>
        <taxon>Methylococcaceae</taxon>
        <taxon>Methylobacter</taxon>
    </lineage>
</organism>
<evidence type="ECO:0000256" key="2">
    <source>
        <dbReference type="ARBA" id="ARBA00022704"/>
    </source>
</evidence>